<protein>
    <recommendedName>
        <fullName evidence="5">Transmembrane protein</fullName>
    </recommendedName>
</protein>
<evidence type="ECO:0008006" key="5">
    <source>
        <dbReference type="Google" id="ProtNLM"/>
    </source>
</evidence>
<keyword evidence="2" id="KW-0812">Transmembrane</keyword>
<proteinExistence type="predicted"/>
<dbReference type="EMBL" id="JBCGCU010000004">
    <property type="protein sequence ID" value="MEM0514896.1"/>
    <property type="molecule type" value="Genomic_DNA"/>
</dbReference>
<accession>A0ABU9MWZ7</accession>
<reference evidence="3 4" key="1">
    <citation type="submission" date="2024-03" db="EMBL/GenBank/DDBJ databases">
        <title>Pseudoalteromonas qingdaonensis sp. nov., isolated from the intestines of marine benthic organisms.</title>
        <authorList>
            <person name="Lin X."/>
            <person name="Fang S."/>
            <person name="Hu X."/>
        </authorList>
    </citation>
    <scope>NUCLEOTIDE SEQUENCE [LARGE SCALE GENOMIC DNA]</scope>
    <source>
        <strain evidence="3 4">YIC-827</strain>
    </source>
</reference>
<keyword evidence="2" id="KW-0472">Membrane</keyword>
<keyword evidence="4" id="KW-1185">Reference proteome</keyword>
<dbReference type="RefSeq" id="WP_342677082.1">
    <property type="nucleotide sequence ID" value="NZ_JBCGCU010000004.1"/>
</dbReference>
<evidence type="ECO:0000256" key="1">
    <source>
        <dbReference type="SAM" id="MobiDB-lite"/>
    </source>
</evidence>
<name>A0ABU9MWZ7_9GAMM</name>
<keyword evidence="2" id="KW-1133">Transmembrane helix</keyword>
<organism evidence="3 4">
    <name type="scientific">Pseudoalteromonas qingdaonensis</name>
    <dbReference type="NCBI Taxonomy" id="3131913"/>
    <lineage>
        <taxon>Bacteria</taxon>
        <taxon>Pseudomonadati</taxon>
        <taxon>Pseudomonadota</taxon>
        <taxon>Gammaproteobacteria</taxon>
        <taxon>Alteromonadales</taxon>
        <taxon>Pseudoalteromonadaceae</taxon>
        <taxon>Pseudoalteromonas</taxon>
    </lineage>
</organism>
<evidence type="ECO:0000313" key="3">
    <source>
        <dbReference type="EMBL" id="MEM0514896.1"/>
    </source>
</evidence>
<gene>
    <name evidence="3" type="ORF">WCN91_05555</name>
</gene>
<feature type="region of interest" description="Disordered" evidence="1">
    <location>
        <begin position="1"/>
        <end position="43"/>
    </location>
</feature>
<feature type="compositionally biased region" description="Polar residues" evidence="1">
    <location>
        <begin position="1"/>
        <end position="29"/>
    </location>
</feature>
<comment type="caution">
    <text evidence="3">The sequence shown here is derived from an EMBL/GenBank/DDBJ whole genome shotgun (WGS) entry which is preliminary data.</text>
</comment>
<dbReference type="Proteomes" id="UP001447008">
    <property type="component" value="Unassembled WGS sequence"/>
</dbReference>
<feature type="transmembrane region" description="Helical" evidence="2">
    <location>
        <begin position="96"/>
        <end position="113"/>
    </location>
</feature>
<evidence type="ECO:0000313" key="4">
    <source>
        <dbReference type="Proteomes" id="UP001447008"/>
    </source>
</evidence>
<feature type="transmembrane region" description="Helical" evidence="2">
    <location>
        <begin position="54"/>
        <end position="76"/>
    </location>
</feature>
<evidence type="ECO:0000256" key="2">
    <source>
        <dbReference type="SAM" id="Phobius"/>
    </source>
</evidence>
<sequence>MNNRNYQSPAPSTYSRGTSPWQGPDQQRLTAEDPTADKLDFPRPSSAYRTLDKVFFILALLAVPVLLIAMGISVGLALSHGLFWQNIIADTHTWQFAGYWFAVALIAAAPWLLSHRYLRWRYPEPRIPGCRRGYALSRGAG</sequence>